<dbReference type="Pfam" id="PF04205">
    <property type="entry name" value="FMN_bind"/>
    <property type="match status" value="1"/>
</dbReference>
<evidence type="ECO:0000259" key="2">
    <source>
        <dbReference type="SMART" id="SM00900"/>
    </source>
</evidence>
<comment type="caution">
    <text evidence="3">The sequence shown here is derived from an EMBL/GenBank/DDBJ whole genome shotgun (WGS) entry which is preliminary data.</text>
</comment>
<sequence>MKKHLRIDYRKSLITVTILGVFVFFGINGSINEQTEALHFETLENEFFPAKLVLPNEKMVVSHGILSTGNHGIKLEYGLLTPGKKEQDAFGLLSSGKEVSSLHDNEWAETMEQRLFSILGAEATFEVMQQEEFCFAEIYEKGRLVNLYVENYAHNKVQGYAGPIYVGAFLDLRGEIEEVRYLTSKETESYLRKISRSGYYEQYKGIALEEESAQVDAISGATITTKAVAESVTDMIGVYAPHLDVYYASGLDAFLVKAELTYIWIIHLLFMVLIVLLTSLPQIKKTKRMRLWIALASLGYLGFTLNSSFTYITYLQPFMGTELSLFMAGYALLTLLGAIWGKNIYCIYICPFGAAQIISLRYSPFKNKKLIITNKQAEYIRYGLTLVLIAGFVMGYRDFGSFELFPDLFGLDYTSYWFFLAVFFVVISMRFPMLWCRVTCPTGCVLDTLQKISEASKSKNKKTVARPRKTLKKTTIAVIS</sequence>
<dbReference type="InterPro" id="IPR007329">
    <property type="entry name" value="FMN-bd"/>
</dbReference>
<keyword evidence="1" id="KW-0472">Membrane</keyword>
<keyword evidence="1" id="KW-0812">Transmembrane</keyword>
<feature type="transmembrane region" description="Helical" evidence="1">
    <location>
        <begin position="292"/>
        <end position="312"/>
    </location>
</feature>
<organism evidence="3 4">
    <name type="scientific">Algivirga pacifica</name>
    <dbReference type="NCBI Taxonomy" id="1162670"/>
    <lineage>
        <taxon>Bacteria</taxon>
        <taxon>Pseudomonadati</taxon>
        <taxon>Bacteroidota</taxon>
        <taxon>Cytophagia</taxon>
        <taxon>Cytophagales</taxon>
        <taxon>Flammeovirgaceae</taxon>
        <taxon>Algivirga</taxon>
    </lineage>
</organism>
<keyword evidence="1" id="KW-1133">Transmembrane helix</keyword>
<feature type="domain" description="FMN-binding" evidence="2">
    <location>
        <begin position="159"/>
        <end position="239"/>
    </location>
</feature>
<keyword evidence="4" id="KW-1185">Reference proteome</keyword>
<feature type="transmembrane region" description="Helical" evidence="1">
    <location>
        <begin position="379"/>
        <end position="396"/>
    </location>
</feature>
<dbReference type="SMART" id="SM00900">
    <property type="entry name" value="FMN_bind"/>
    <property type="match status" value="1"/>
</dbReference>
<reference evidence="4" key="1">
    <citation type="journal article" date="2019" name="Int. J. Syst. Evol. Microbiol.">
        <title>The Global Catalogue of Microorganisms (GCM) 10K type strain sequencing project: providing services to taxonomists for standard genome sequencing and annotation.</title>
        <authorList>
            <consortium name="The Broad Institute Genomics Platform"/>
            <consortium name="The Broad Institute Genome Sequencing Center for Infectious Disease"/>
            <person name="Wu L."/>
            <person name="Ma J."/>
        </authorList>
    </citation>
    <scope>NUCLEOTIDE SEQUENCE [LARGE SCALE GENOMIC DNA]</scope>
    <source>
        <strain evidence="4">JCM 18326</strain>
    </source>
</reference>
<dbReference type="Proteomes" id="UP001500298">
    <property type="component" value="Unassembled WGS sequence"/>
</dbReference>
<accession>A0ABP9DK83</accession>
<evidence type="ECO:0000313" key="4">
    <source>
        <dbReference type="Proteomes" id="UP001500298"/>
    </source>
</evidence>
<feature type="transmembrane region" description="Helical" evidence="1">
    <location>
        <begin position="12"/>
        <end position="31"/>
    </location>
</feature>
<proteinExistence type="predicted"/>
<feature type="transmembrane region" description="Helical" evidence="1">
    <location>
        <begin position="416"/>
        <end position="436"/>
    </location>
</feature>
<dbReference type="InterPro" id="IPR017896">
    <property type="entry name" value="4Fe4S_Fe-S-bd"/>
</dbReference>
<feature type="transmembrane region" description="Helical" evidence="1">
    <location>
        <begin position="262"/>
        <end position="280"/>
    </location>
</feature>
<evidence type="ECO:0000313" key="3">
    <source>
        <dbReference type="EMBL" id="GAA4845649.1"/>
    </source>
</evidence>
<evidence type="ECO:0000256" key="1">
    <source>
        <dbReference type="SAM" id="Phobius"/>
    </source>
</evidence>
<gene>
    <name evidence="3" type="ORF">GCM10023331_33030</name>
</gene>
<dbReference type="Pfam" id="PF12801">
    <property type="entry name" value="Fer4_5"/>
    <property type="match status" value="2"/>
</dbReference>
<dbReference type="EMBL" id="BAABJX010000052">
    <property type="protein sequence ID" value="GAA4845649.1"/>
    <property type="molecule type" value="Genomic_DNA"/>
</dbReference>
<dbReference type="RefSeq" id="WP_345373793.1">
    <property type="nucleotide sequence ID" value="NZ_BAABJX010000052.1"/>
</dbReference>
<protein>
    <recommendedName>
        <fullName evidence="2">FMN-binding domain-containing protein</fullName>
    </recommendedName>
</protein>
<name>A0ABP9DK83_9BACT</name>